<dbReference type="SUPFAM" id="SSF100950">
    <property type="entry name" value="NagB/RpiA/CoA transferase-like"/>
    <property type="match status" value="1"/>
</dbReference>
<comment type="subunit">
    <text evidence="8">Component of the translation initiation factor 2B (eIF2B) complex which is a heterodecamer of two sets of five different subunits: alpha, beta, gamma, delta and epsilon. Subunits alpha, beta and delta comprise a regulatory subcomplex and subunits epsilon and gamma comprise a catalytic subcomplex. Within the complex, the hexameric regulatory complex resides at the center, with the two heterodimeric catalytic subcomplexes bound on opposite sides.</text>
</comment>
<dbReference type="GO" id="GO:0003743">
    <property type="term" value="F:translation initiation factor activity"/>
    <property type="evidence" value="ECO:0007669"/>
    <property type="project" value="UniProtKB-KW"/>
</dbReference>
<comment type="similarity">
    <text evidence="2 9">Belongs to the eIF-2B alpha/beta/delta subunits family.</text>
</comment>
<dbReference type="HOGENOM" id="CLU_016218_0_2_1"/>
<dbReference type="InterPro" id="IPR042528">
    <property type="entry name" value="elF-2B_alpha_N"/>
</dbReference>
<dbReference type="FunFam" id="1.20.120.1070:FF:000002">
    <property type="entry name" value="Translation initiation factor eIF-2B subunit alpha"/>
    <property type="match status" value="1"/>
</dbReference>
<sequence length="305" mass="34100">MGDTEFDIKSSYLKFLEEDPEITMPIAAIESLVTLLKVKQPSTSSELIKLTQSATDTLKQSIPNAISLSAGCDLFMRFVLRNTHLYQDYESCKRHLVENGQLFLERSKDSRNKIAAFGARFITDDDIILVHSFSRTVFTLLNHAVEKKIRFRVIVTEARPTFQGEIMAKMLREQGVPVNLIVDSAVGYVIHKVDKILVGAEGVAESGGIINHVGTYQIGVLAKSANKPFYVVSESHKFVRMFPLAPDDIPTDQNSLQFTTNDEEIGNNSPQIDFTPHEFITALITDLGVLTPSAVSEELIKMWYD</sequence>
<dbReference type="GO" id="GO:0005829">
    <property type="term" value="C:cytosol"/>
    <property type="evidence" value="ECO:0007669"/>
    <property type="project" value="UniProtKB-SubCell"/>
</dbReference>
<evidence type="ECO:0000313" key="10">
    <source>
        <dbReference type="EMBL" id="CCH42699.1"/>
    </source>
</evidence>
<dbReference type="GO" id="GO:0005851">
    <property type="term" value="C:eukaryotic translation initiation factor 2B complex"/>
    <property type="evidence" value="ECO:0007669"/>
    <property type="project" value="TreeGrafter"/>
</dbReference>
<keyword evidence="3" id="KW-0963">Cytoplasm</keyword>
<dbReference type="eggNOG" id="KOG1466">
    <property type="taxonomic scope" value="Eukaryota"/>
</dbReference>
<dbReference type="PANTHER" id="PTHR45860">
    <property type="entry name" value="TRANSLATION INITIATION FACTOR EIF-2B SUBUNIT ALPHA"/>
    <property type="match status" value="1"/>
</dbReference>
<dbReference type="InterPro" id="IPR000649">
    <property type="entry name" value="IF-2B-related"/>
</dbReference>
<dbReference type="FunCoup" id="K0KMV6">
    <property type="interactions" value="1199"/>
</dbReference>
<evidence type="ECO:0000256" key="4">
    <source>
        <dbReference type="ARBA" id="ARBA00022540"/>
    </source>
</evidence>
<evidence type="ECO:0000256" key="1">
    <source>
        <dbReference type="ARBA" id="ARBA00004514"/>
    </source>
</evidence>
<dbReference type="PANTHER" id="PTHR45860:SF1">
    <property type="entry name" value="TRANSLATION INITIATION FACTOR EIF-2B SUBUNIT ALPHA"/>
    <property type="match status" value="1"/>
</dbReference>
<dbReference type="GO" id="GO:0005085">
    <property type="term" value="F:guanyl-nucleotide exchange factor activity"/>
    <property type="evidence" value="ECO:0007669"/>
    <property type="project" value="TreeGrafter"/>
</dbReference>
<comment type="subcellular location">
    <subcellularLocation>
        <location evidence="1">Cytoplasm</location>
        <location evidence="1">Cytosol</location>
    </subcellularLocation>
</comment>
<evidence type="ECO:0000256" key="8">
    <source>
        <dbReference type="ARBA" id="ARBA00046432"/>
    </source>
</evidence>
<dbReference type="InParanoid" id="K0KMV6"/>
<accession>K0KMV6</accession>
<dbReference type="EMBL" id="CAIF01000050">
    <property type="protein sequence ID" value="CCH42699.1"/>
    <property type="molecule type" value="Genomic_DNA"/>
</dbReference>
<evidence type="ECO:0000256" key="5">
    <source>
        <dbReference type="ARBA" id="ARBA00022917"/>
    </source>
</evidence>
<proteinExistence type="inferred from homology"/>
<keyword evidence="5" id="KW-0648">Protein biosynthesis</keyword>
<dbReference type="AlphaFoldDB" id="K0KMV6"/>
<evidence type="ECO:0000256" key="3">
    <source>
        <dbReference type="ARBA" id="ARBA00022490"/>
    </source>
</evidence>
<dbReference type="STRING" id="1206466.K0KMV6"/>
<name>K0KMV6_WICCF</name>
<keyword evidence="4" id="KW-0396">Initiation factor</keyword>
<comment type="caution">
    <text evidence="10">The sequence shown here is derived from an EMBL/GenBank/DDBJ whole genome shotgun (WGS) entry which is preliminary data.</text>
</comment>
<reference evidence="10 11" key="1">
    <citation type="journal article" date="2012" name="Eukaryot. Cell">
        <title>Draft genome sequence of Wickerhamomyces ciferrii NRRL Y-1031 F-60-10.</title>
        <authorList>
            <person name="Schneider J."/>
            <person name="Andrea H."/>
            <person name="Blom J."/>
            <person name="Jaenicke S."/>
            <person name="Ruckert C."/>
            <person name="Schorsch C."/>
            <person name="Szczepanowski R."/>
            <person name="Farwick M."/>
            <person name="Goesmann A."/>
            <person name="Puhler A."/>
            <person name="Schaffer S."/>
            <person name="Tauch A."/>
            <person name="Kohler T."/>
            <person name="Brinkrolf K."/>
        </authorList>
    </citation>
    <scope>NUCLEOTIDE SEQUENCE [LARGE SCALE GENOMIC DNA]</scope>
    <source>
        <strain evidence="11">ATCC 14091 / BCRC 22168 / CBS 111 / JCM 3599 / NBRC 0793 / NRRL Y-1031 F-60-10</strain>
    </source>
</reference>
<organism evidence="10 11">
    <name type="scientific">Wickerhamomyces ciferrii (strain ATCC 14091 / BCRC 22168 / CBS 111 / JCM 3599 / NBRC 0793 / NRRL Y-1031 F-60-10)</name>
    <name type="common">Yeast</name>
    <name type="synonym">Pichia ciferrii</name>
    <dbReference type="NCBI Taxonomy" id="1206466"/>
    <lineage>
        <taxon>Eukaryota</taxon>
        <taxon>Fungi</taxon>
        <taxon>Dikarya</taxon>
        <taxon>Ascomycota</taxon>
        <taxon>Saccharomycotina</taxon>
        <taxon>Saccharomycetes</taxon>
        <taxon>Phaffomycetales</taxon>
        <taxon>Wickerhamomycetaceae</taxon>
        <taxon>Wickerhamomyces</taxon>
    </lineage>
</organism>
<dbReference type="Gene3D" id="3.40.50.10470">
    <property type="entry name" value="Translation initiation factor eif-2b, domain 2"/>
    <property type="match status" value="1"/>
</dbReference>
<dbReference type="InterPro" id="IPR051501">
    <property type="entry name" value="eIF2B_alpha/beta/delta"/>
</dbReference>
<dbReference type="Pfam" id="PF01008">
    <property type="entry name" value="IF-2B"/>
    <property type="match status" value="1"/>
</dbReference>
<evidence type="ECO:0000256" key="9">
    <source>
        <dbReference type="RuleBase" id="RU003814"/>
    </source>
</evidence>
<dbReference type="InterPro" id="IPR042529">
    <property type="entry name" value="IF_2B-like_C"/>
</dbReference>
<evidence type="ECO:0000256" key="7">
    <source>
        <dbReference type="ARBA" id="ARBA00044236"/>
    </source>
</evidence>
<dbReference type="InterPro" id="IPR037171">
    <property type="entry name" value="NagB/RpiA_transferase-like"/>
</dbReference>
<evidence type="ECO:0000313" key="11">
    <source>
        <dbReference type="Proteomes" id="UP000009328"/>
    </source>
</evidence>
<protein>
    <recommendedName>
        <fullName evidence="6">Translation initiation factor eIF2B subunit alpha</fullName>
    </recommendedName>
    <alternativeName>
        <fullName evidence="7">eIF2B GDP-GTP exchange factor subunit alpha</fullName>
    </alternativeName>
</protein>
<gene>
    <name evidence="10" type="ORF">BN7_2243</name>
</gene>
<evidence type="ECO:0000256" key="6">
    <source>
        <dbReference type="ARBA" id="ARBA00044208"/>
    </source>
</evidence>
<keyword evidence="11" id="KW-1185">Reference proteome</keyword>
<dbReference type="Gene3D" id="1.20.120.1070">
    <property type="entry name" value="Translation initiation factor eIF-2B, N-terminal domain"/>
    <property type="match status" value="1"/>
</dbReference>
<evidence type="ECO:0000256" key="2">
    <source>
        <dbReference type="ARBA" id="ARBA00007251"/>
    </source>
</evidence>
<dbReference type="Proteomes" id="UP000009328">
    <property type="component" value="Unassembled WGS sequence"/>
</dbReference>